<dbReference type="AlphaFoldDB" id="A0A9W6SWE6"/>
<dbReference type="Gene3D" id="2.30.29.30">
    <property type="entry name" value="Pleckstrin-homology domain (PH domain)/Phosphotyrosine-binding domain (PTB)"/>
    <property type="match status" value="1"/>
</dbReference>
<evidence type="ECO:0000313" key="4">
    <source>
        <dbReference type="Proteomes" id="UP001165063"/>
    </source>
</evidence>
<dbReference type="PANTHER" id="PTHR23318">
    <property type="entry name" value="ATP SYNTHASE GAMMA-RELATED"/>
    <property type="match status" value="1"/>
</dbReference>
<keyword evidence="4" id="KW-1185">Reference proteome</keyword>
<gene>
    <name evidence="3" type="ORF">Amon01_000893900</name>
</gene>
<dbReference type="OrthoDB" id="4095955at2759"/>
<dbReference type="InterPro" id="IPR055236">
    <property type="entry name" value="EVH1_PP4R3"/>
</dbReference>
<dbReference type="GO" id="GO:0005654">
    <property type="term" value="C:nucleoplasm"/>
    <property type="evidence" value="ECO:0007669"/>
    <property type="project" value="TreeGrafter"/>
</dbReference>
<accession>A0A9W6SWE6</accession>
<feature type="region of interest" description="Disordered" evidence="1">
    <location>
        <begin position="50"/>
        <end position="91"/>
    </location>
</feature>
<organism evidence="3 4">
    <name type="scientific">Ambrosiozyma monospora</name>
    <name type="common">Yeast</name>
    <name type="synonym">Endomycopsis monosporus</name>
    <dbReference type="NCBI Taxonomy" id="43982"/>
    <lineage>
        <taxon>Eukaryota</taxon>
        <taxon>Fungi</taxon>
        <taxon>Dikarya</taxon>
        <taxon>Ascomycota</taxon>
        <taxon>Saccharomycotina</taxon>
        <taxon>Pichiomycetes</taxon>
        <taxon>Pichiales</taxon>
        <taxon>Pichiaceae</taxon>
        <taxon>Ambrosiozyma</taxon>
    </lineage>
</organism>
<dbReference type="InterPro" id="IPR051137">
    <property type="entry name" value="PP4R3-like"/>
</dbReference>
<name>A0A9W6SWE6_AMBMO</name>
<proteinExistence type="predicted"/>
<dbReference type="EMBL" id="BSXU01009039">
    <property type="protein sequence ID" value="GME67960.1"/>
    <property type="molecule type" value="Genomic_DNA"/>
</dbReference>
<evidence type="ECO:0000313" key="3">
    <source>
        <dbReference type="EMBL" id="GME67960.1"/>
    </source>
</evidence>
<evidence type="ECO:0000256" key="1">
    <source>
        <dbReference type="SAM" id="MobiDB-lite"/>
    </source>
</evidence>
<comment type="caution">
    <text evidence="3">The sequence shown here is derived from an EMBL/GenBank/DDBJ whole genome shotgun (WGS) entry which is preliminary data.</text>
</comment>
<protein>
    <submittedName>
        <fullName evidence="3">Unnamed protein product</fullName>
    </submittedName>
</protein>
<dbReference type="PANTHER" id="PTHR23318:SF0">
    <property type="entry name" value="SERINE_THREONINE-PROTEIN PHOSPHATASE 4 REGULATORY SUBUNIT 3"/>
    <property type="match status" value="1"/>
</dbReference>
<dbReference type="GO" id="GO:0030289">
    <property type="term" value="C:protein phosphatase 4 complex"/>
    <property type="evidence" value="ECO:0007669"/>
    <property type="project" value="TreeGrafter"/>
</dbReference>
<dbReference type="Proteomes" id="UP001165063">
    <property type="component" value="Unassembled WGS sequence"/>
</dbReference>
<feature type="domain" description="PP4R3 EVH1-like" evidence="2">
    <location>
        <begin position="21"/>
        <end position="50"/>
    </location>
</feature>
<dbReference type="InterPro" id="IPR011993">
    <property type="entry name" value="PH-like_dom_sf"/>
</dbReference>
<dbReference type="Pfam" id="PF22972">
    <property type="entry name" value="EVH1_PP4R3"/>
    <property type="match status" value="2"/>
</dbReference>
<feature type="domain" description="PP4R3 EVH1-like" evidence="2">
    <location>
        <begin position="85"/>
        <end position="152"/>
    </location>
</feature>
<reference evidence="3" key="1">
    <citation type="submission" date="2023-04" db="EMBL/GenBank/DDBJ databases">
        <title>Ambrosiozyma monospora NBRC 1965.</title>
        <authorList>
            <person name="Ichikawa N."/>
            <person name="Sato H."/>
            <person name="Tonouchi N."/>
        </authorList>
    </citation>
    <scope>NUCLEOTIDE SEQUENCE</scope>
    <source>
        <strain evidence="3">NBRC 1965</strain>
    </source>
</reference>
<evidence type="ECO:0000259" key="2">
    <source>
        <dbReference type="Pfam" id="PF22972"/>
    </source>
</evidence>
<feature type="compositionally biased region" description="Low complexity" evidence="1">
    <location>
        <begin position="53"/>
        <end position="75"/>
    </location>
</feature>
<dbReference type="GO" id="GO:0072542">
    <property type="term" value="F:protein phosphatase activator activity"/>
    <property type="evidence" value="ECO:0007669"/>
    <property type="project" value="TreeGrafter"/>
</dbReference>
<dbReference type="SUPFAM" id="SSF50729">
    <property type="entry name" value="PH domain-like"/>
    <property type="match status" value="1"/>
</dbReference>
<sequence>MDKDMDIDMDIDMVIPPTQAKRVKVYTLEGDKWIDRGTGLCSGELIPIEKTEQSSSSQQRQQRQNKNQNQNQSQNHEGDDQRSRQKPHFIVREEDNESEIILNAIIEGTTQYQRQQDTLIVWSDNEGNDYALSFQEPEGCLELCEFLIKVQHSIEPNISLVAVFCRIC</sequence>
<dbReference type="GO" id="GO:0006974">
    <property type="term" value="P:DNA damage response"/>
    <property type="evidence" value="ECO:0007669"/>
    <property type="project" value="TreeGrafter"/>
</dbReference>